<dbReference type="SUPFAM" id="SSF56104">
    <property type="entry name" value="SAICAR synthase-like"/>
    <property type="match status" value="1"/>
</dbReference>
<evidence type="ECO:0000256" key="8">
    <source>
        <dbReference type="RuleBase" id="RU363090"/>
    </source>
</evidence>
<keyword evidence="10" id="KW-1185">Reference proteome</keyword>
<evidence type="ECO:0000256" key="5">
    <source>
        <dbReference type="ARBA" id="ARBA00022840"/>
    </source>
</evidence>
<dbReference type="GO" id="GO:0005737">
    <property type="term" value="C:cytoplasm"/>
    <property type="evidence" value="ECO:0007669"/>
    <property type="project" value="TreeGrafter"/>
</dbReference>
<evidence type="ECO:0000256" key="2">
    <source>
        <dbReference type="ARBA" id="ARBA00022679"/>
    </source>
</evidence>
<evidence type="ECO:0000256" key="4">
    <source>
        <dbReference type="ARBA" id="ARBA00022777"/>
    </source>
</evidence>
<keyword evidence="2 8" id="KW-0808">Transferase</keyword>
<comment type="similarity">
    <text evidence="1 8">Belongs to the inositol phosphokinase (IPK) family.</text>
</comment>
<protein>
    <recommendedName>
        <fullName evidence="8">Kinase</fullName>
        <ecNumber evidence="8">2.7.-.-</ecNumber>
    </recommendedName>
</protein>
<accession>A0AAN7SDJ4</accession>
<dbReference type="Pfam" id="PF03770">
    <property type="entry name" value="IPK"/>
    <property type="match status" value="1"/>
</dbReference>
<keyword evidence="4 8" id="KW-0418">Kinase</keyword>
<keyword evidence="3" id="KW-0547">Nucleotide-binding</keyword>
<dbReference type="PANTHER" id="PTHR12400">
    <property type="entry name" value="INOSITOL POLYPHOSPHATE KINASE"/>
    <property type="match status" value="1"/>
</dbReference>
<dbReference type="InterPro" id="IPR005522">
    <property type="entry name" value="IPK"/>
</dbReference>
<reference evidence="10" key="1">
    <citation type="submission" date="2023-01" db="EMBL/GenBank/DDBJ databases">
        <title>Key to firefly adult light organ development and bioluminescence: homeobox transcription factors regulate luciferase expression and transportation to peroxisome.</title>
        <authorList>
            <person name="Fu X."/>
        </authorList>
    </citation>
    <scope>NUCLEOTIDE SEQUENCE [LARGE SCALE GENOMIC DNA]</scope>
</reference>
<organism evidence="9 10">
    <name type="scientific">Aquatica leii</name>
    <dbReference type="NCBI Taxonomy" id="1421715"/>
    <lineage>
        <taxon>Eukaryota</taxon>
        <taxon>Metazoa</taxon>
        <taxon>Ecdysozoa</taxon>
        <taxon>Arthropoda</taxon>
        <taxon>Hexapoda</taxon>
        <taxon>Insecta</taxon>
        <taxon>Pterygota</taxon>
        <taxon>Neoptera</taxon>
        <taxon>Endopterygota</taxon>
        <taxon>Coleoptera</taxon>
        <taxon>Polyphaga</taxon>
        <taxon>Elateriformia</taxon>
        <taxon>Elateroidea</taxon>
        <taxon>Lampyridae</taxon>
        <taxon>Luciolinae</taxon>
        <taxon>Aquatica</taxon>
    </lineage>
</organism>
<dbReference type="GO" id="GO:0032958">
    <property type="term" value="P:inositol phosphate biosynthetic process"/>
    <property type="evidence" value="ECO:0007669"/>
    <property type="project" value="InterPro"/>
</dbReference>
<dbReference type="InterPro" id="IPR038286">
    <property type="entry name" value="IPK_sf"/>
</dbReference>
<evidence type="ECO:0000256" key="7">
    <source>
        <dbReference type="ARBA" id="ARBA00036525"/>
    </source>
</evidence>
<dbReference type="Proteomes" id="UP001353858">
    <property type="component" value="Unassembled WGS sequence"/>
</dbReference>
<dbReference type="PANTHER" id="PTHR12400:SF51">
    <property type="entry name" value="INOSITOL POLYPHOSPHATE MULTIKINASE"/>
    <property type="match status" value="1"/>
</dbReference>
<dbReference type="GO" id="GO:0051765">
    <property type="term" value="F:inositol tetrakisphosphate kinase activity"/>
    <property type="evidence" value="ECO:0007669"/>
    <property type="project" value="TreeGrafter"/>
</dbReference>
<sequence length="433" mass="50238">MGKSDLSALCTKIEVCEKDRPKLFTIGPCQKDQDEYEDNTKISTDLELFGNQAAGHMYNGKTFGMLKQNGTVLKPIFKKTCGEVEIKFYEGIENTNDESNVQLKQFIPKYYGTKTILFNNKEVNCIVLEDLTRNLKEPCILDVKIGKRTWDPYASYEKILRENNKYQETKRDLGICVPGFLVHQISTGKISRYGKEYGNTLNRNSIKEALKIFLNADVGLSRDLILQFIVELWRILRWARQQKKFKIFSSSLLFLYDAKRLRQYTVNNNGKLLKDNRNQSLPAYNTTLKRFTLYKPLSMLKLNDNCSSTGFSGLFTKDGPILHSTPFKFRHFSSASVREKNTSKTSDQANKLRRVHSFQNNYDKDLQKIRKDYKDMLRNLVDDNRNQSWATVKMIDFAHVYPQDQNDVDRNYLEGIESLVKLFEDILSETIAS</sequence>
<dbReference type="GO" id="GO:0008440">
    <property type="term" value="F:inositol-1,4,5-trisphosphate 3-kinase activity"/>
    <property type="evidence" value="ECO:0007669"/>
    <property type="project" value="TreeGrafter"/>
</dbReference>
<keyword evidence="5" id="KW-0067">ATP-binding</keyword>
<dbReference type="GO" id="GO:0005634">
    <property type="term" value="C:nucleus"/>
    <property type="evidence" value="ECO:0007669"/>
    <property type="project" value="TreeGrafter"/>
</dbReference>
<evidence type="ECO:0000256" key="6">
    <source>
        <dbReference type="ARBA" id="ARBA00036164"/>
    </source>
</evidence>
<evidence type="ECO:0000256" key="3">
    <source>
        <dbReference type="ARBA" id="ARBA00022741"/>
    </source>
</evidence>
<comment type="catalytic activity">
    <reaction evidence="6">
        <text>1D-myo-inositol 1,4,5-trisphosphate + 2 ATP = 1D-myo-inositol 1,3,4,5,6-pentakisphosphate + 2 ADP + 2 H(+)</text>
        <dbReference type="Rhea" id="RHEA:32359"/>
        <dbReference type="ChEBI" id="CHEBI:15378"/>
        <dbReference type="ChEBI" id="CHEBI:30616"/>
        <dbReference type="ChEBI" id="CHEBI:57733"/>
        <dbReference type="ChEBI" id="CHEBI:203600"/>
        <dbReference type="ChEBI" id="CHEBI:456216"/>
        <dbReference type="EC" id="2.7.1.151"/>
    </reaction>
</comment>
<dbReference type="Gene3D" id="3.30.470.160">
    <property type="entry name" value="Inositol polyphosphate kinase"/>
    <property type="match status" value="1"/>
</dbReference>
<dbReference type="EMBL" id="JARPUR010000006">
    <property type="protein sequence ID" value="KAK4873599.1"/>
    <property type="molecule type" value="Genomic_DNA"/>
</dbReference>
<evidence type="ECO:0000256" key="1">
    <source>
        <dbReference type="ARBA" id="ARBA00007374"/>
    </source>
</evidence>
<dbReference type="GO" id="GO:0005524">
    <property type="term" value="F:ATP binding"/>
    <property type="evidence" value="ECO:0007669"/>
    <property type="project" value="UniProtKB-KW"/>
</dbReference>
<gene>
    <name evidence="9" type="ORF">RN001_012959</name>
</gene>
<dbReference type="AlphaFoldDB" id="A0AAN7SDJ4"/>
<comment type="caution">
    <text evidence="9">The sequence shown here is derived from an EMBL/GenBank/DDBJ whole genome shotgun (WGS) entry which is preliminary data.</text>
</comment>
<evidence type="ECO:0000313" key="10">
    <source>
        <dbReference type="Proteomes" id="UP001353858"/>
    </source>
</evidence>
<proteinExistence type="inferred from homology"/>
<evidence type="ECO:0000313" key="9">
    <source>
        <dbReference type="EMBL" id="KAK4873599.1"/>
    </source>
</evidence>
<dbReference type="EC" id="2.7.-.-" evidence="8"/>
<comment type="catalytic activity">
    <reaction evidence="7">
        <text>1D-myo-inositol 1,3,4,6-tetrakisphosphate + ATP = 1D-myo-inositol 1,3,4,5,6-pentakisphosphate + ADP + H(+)</text>
        <dbReference type="Rhea" id="RHEA:12717"/>
        <dbReference type="ChEBI" id="CHEBI:15378"/>
        <dbReference type="ChEBI" id="CHEBI:30616"/>
        <dbReference type="ChEBI" id="CHEBI:57660"/>
        <dbReference type="ChEBI" id="CHEBI:57733"/>
        <dbReference type="ChEBI" id="CHEBI:456216"/>
        <dbReference type="EC" id="2.7.1.140"/>
    </reaction>
</comment>
<name>A0AAN7SDJ4_9COLE</name>